<reference evidence="6 7" key="1">
    <citation type="submission" date="2019-10" db="EMBL/GenBank/DDBJ databases">
        <title>Evaluation of single-gene subtyping targets for Pseudomonas.</title>
        <authorList>
            <person name="Reichler S.J."/>
            <person name="Orsi R.H."/>
            <person name="Wiedmann M."/>
            <person name="Martin N.H."/>
            <person name="Murphy S.I."/>
        </authorList>
    </citation>
    <scope>NUCLEOTIDE SEQUENCE [LARGE SCALE GENOMIC DNA]</scope>
    <source>
        <strain evidence="6 7">FSL R10-2932</strain>
    </source>
</reference>
<dbReference type="Pfam" id="PF13007">
    <property type="entry name" value="LZ_Tnp_IS66"/>
    <property type="match status" value="1"/>
</dbReference>
<evidence type="ECO:0000256" key="1">
    <source>
        <dbReference type="SAM" id="MobiDB-lite"/>
    </source>
</evidence>
<dbReference type="InterPro" id="IPR039552">
    <property type="entry name" value="IS66_C"/>
</dbReference>
<accession>A0A7X2BX70</accession>
<name>A0A7X2BX70_9PSED</name>
<proteinExistence type="predicted"/>
<dbReference type="Proteomes" id="UP000447574">
    <property type="component" value="Unassembled WGS sequence"/>
</dbReference>
<comment type="caution">
    <text evidence="6">The sequence shown here is derived from an EMBL/GenBank/DDBJ whole genome shotgun (WGS) entry which is preliminary data.</text>
</comment>
<dbReference type="Pfam" id="PF13005">
    <property type="entry name" value="zf-IS66"/>
    <property type="match status" value="1"/>
</dbReference>
<evidence type="ECO:0000259" key="4">
    <source>
        <dbReference type="Pfam" id="PF13007"/>
    </source>
</evidence>
<dbReference type="Pfam" id="PF13817">
    <property type="entry name" value="DDE_Tnp_IS66_C"/>
    <property type="match status" value="1"/>
</dbReference>
<dbReference type="InterPro" id="IPR024463">
    <property type="entry name" value="Transposase_TnpC_homeodom"/>
</dbReference>
<dbReference type="InterPro" id="IPR052344">
    <property type="entry name" value="Transposase-related"/>
</dbReference>
<dbReference type="AlphaFoldDB" id="A0A7X2BX70"/>
<protein>
    <submittedName>
        <fullName evidence="6">IS66 family transposase</fullName>
    </submittedName>
</protein>
<dbReference type="PANTHER" id="PTHR33678:SF1">
    <property type="entry name" value="BLL1576 PROTEIN"/>
    <property type="match status" value="1"/>
</dbReference>
<evidence type="ECO:0000313" key="7">
    <source>
        <dbReference type="Proteomes" id="UP000447574"/>
    </source>
</evidence>
<dbReference type="EMBL" id="WIWF01000282">
    <property type="protein sequence ID" value="MQT78217.1"/>
    <property type="molecule type" value="Genomic_DNA"/>
</dbReference>
<dbReference type="InterPro" id="IPR024474">
    <property type="entry name" value="Znf_dom_IS66"/>
</dbReference>
<dbReference type="PANTHER" id="PTHR33678">
    <property type="entry name" value="BLL1576 PROTEIN"/>
    <property type="match status" value="1"/>
</dbReference>
<gene>
    <name evidence="6" type="ORF">GHO37_28750</name>
</gene>
<evidence type="ECO:0000313" key="6">
    <source>
        <dbReference type="EMBL" id="MQT78217.1"/>
    </source>
</evidence>
<sequence length="516" mass="57109">MDLTAELASLNLDCVQQEGVVAVVLPLQLQAAQVESLHAKFKLAEMKIQALTLELAHLKRIRFGVKNEALSPEQRDLFRETLEIDSAAIEAETEQQLPALRAQRQRAGRQPLPEHLPRIDHRHEPESCTCGECGGALVKIGEDISEQLDVTPATFFVHRHIRPQYACRPCERIVAAPIPAAVIDGGMAAAGLIAWVLISKYVDHLPLYRIEQIAARAGVTLARSTLADWVGRYGVALQPLADRLSELLRQRCLLHADETPVQQLDPGQGKTKRAYLWAYRSGDLDDGPQIAVFDYQAGRSGAHARAFLQDWKGHLVVDDYAGYKALFTTGVTEVGCMAHARRKFFELHKANQSPVAGEALQRISELYEIEARGRDAANAERQALREREALPKLQAMQAWLQSTRDTIADGGGLARAMDYSLKRWPALSRYAQSAILPIDNNPVENVIRPIALGKKNWLFTGSERAGHRAAAIQSLLATAKLNDLEPAAWLKATLEKLPAWPNSRIDELLPLGPQPE</sequence>
<evidence type="ECO:0000259" key="2">
    <source>
        <dbReference type="Pfam" id="PF03050"/>
    </source>
</evidence>
<feature type="domain" description="Transposase IS66 C-terminal" evidence="5">
    <location>
        <begin position="474"/>
        <end position="510"/>
    </location>
</feature>
<organism evidence="6 7">
    <name type="scientific">Pseudomonas helleri</name>
    <dbReference type="NCBI Taxonomy" id="1608996"/>
    <lineage>
        <taxon>Bacteria</taxon>
        <taxon>Pseudomonadati</taxon>
        <taxon>Pseudomonadota</taxon>
        <taxon>Gammaproteobacteria</taxon>
        <taxon>Pseudomonadales</taxon>
        <taxon>Pseudomonadaceae</taxon>
        <taxon>Pseudomonas</taxon>
    </lineage>
</organism>
<feature type="domain" description="Transposase TnpC homeodomain" evidence="4">
    <location>
        <begin position="51"/>
        <end position="120"/>
    </location>
</feature>
<dbReference type="Pfam" id="PF03050">
    <property type="entry name" value="DDE_Tnp_IS66"/>
    <property type="match status" value="1"/>
</dbReference>
<feature type="domain" description="Transposase IS66 zinc-finger binding" evidence="3">
    <location>
        <begin position="128"/>
        <end position="171"/>
    </location>
</feature>
<dbReference type="NCBIfam" id="NF033517">
    <property type="entry name" value="transpos_IS66"/>
    <property type="match status" value="1"/>
</dbReference>
<evidence type="ECO:0000259" key="3">
    <source>
        <dbReference type="Pfam" id="PF13005"/>
    </source>
</evidence>
<feature type="domain" description="Transposase IS66 central" evidence="2">
    <location>
        <begin position="186"/>
        <end position="467"/>
    </location>
</feature>
<dbReference type="RefSeq" id="WP_153439334.1">
    <property type="nucleotide sequence ID" value="NZ_WIWF01000282.1"/>
</dbReference>
<evidence type="ECO:0000259" key="5">
    <source>
        <dbReference type="Pfam" id="PF13817"/>
    </source>
</evidence>
<dbReference type="InterPro" id="IPR004291">
    <property type="entry name" value="Transposase_IS66_central"/>
</dbReference>
<feature type="region of interest" description="Disordered" evidence="1">
    <location>
        <begin position="102"/>
        <end position="123"/>
    </location>
</feature>